<name>A0AAN6LLN0_9PLEO</name>
<dbReference type="PANTHER" id="PTHR33112:SF12">
    <property type="entry name" value="HETEROKARYON INCOMPATIBILITY DOMAIN-CONTAINING PROTEIN"/>
    <property type="match status" value="1"/>
</dbReference>
<accession>A0AAN6LLN0</accession>
<comment type="caution">
    <text evidence="3">The sequence shown here is derived from an EMBL/GenBank/DDBJ whole genome shotgun (WGS) entry which is preliminary data.</text>
</comment>
<evidence type="ECO:0000313" key="3">
    <source>
        <dbReference type="EMBL" id="KAK3197581.1"/>
    </source>
</evidence>
<dbReference type="Proteomes" id="UP001280581">
    <property type="component" value="Unassembled WGS sequence"/>
</dbReference>
<dbReference type="PANTHER" id="PTHR33112">
    <property type="entry name" value="DOMAIN PROTEIN, PUTATIVE-RELATED"/>
    <property type="match status" value="1"/>
</dbReference>
<evidence type="ECO:0000259" key="2">
    <source>
        <dbReference type="Pfam" id="PF06985"/>
    </source>
</evidence>
<dbReference type="Pfam" id="PF06985">
    <property type="entry name" value="HET"/>
    <property type="match status" value="1"/>
</dbReference>
<organism evidence="3 4">
    <name type="scientific">Pseudopithomyces chartarum</name>
    <dbReference type="NCBI Taxonomy" id="1892770"/>
    <lineage>
        <taxon>Eukaryota</taxon>
        <taxon>Fungi</taxon>
        <taxon>Dikarya</taxon>
        <taxon>Ascomycota</taxon>
        <taxon>Pezizomycotina</taxon>
        <taxon>Dothideomycetes</taxon>
        <taxon>Pleosporomycetidae</taxon>
        <taxon>Pleosporales</taxon>
        <taxon>Massarineae</taxon>
        <taxon>Didymosphaeriaceae</taxon>
        <taxon>Pseudopithomyces</taxon>
    </lineage>
</organism>
<feature type="domain" description="Heterokaryon incompatibility" evidence="2">
    <location>
        <begin position="180"/>
        <end position="318"/>
    </location>
</feature>
<reference evidence="3 4" key="1">
    <citation type="submission" date="2021-02" db="EMBL/GenBank/DDBJ databases">
        <title>Genome assembly of Pseudopithomyces chartarum.</title>
        <authorList>
            <person name="Jauregui R."/>
            <person name="Singh J."/>
            <person name="Voisey C."/>
        </authorList>
    </citation>
    <scope>NUCLEOTIDE SEQUENCE [LARGE SCALE GENOMIC DNA]</scope>
    <source>
        <strain evidence="3 4">AGR01</strain>
    </source>
</reference>
<protein>
    <recommendedName>
        <fullName evidence="2">Heterokaryon incompatibility domain-containing protein</fullName>
    </recommendedName>
</protein>
<dbReference type="InterPro" id="IPR010730">
    <property type="entry name" value="HET"/>
</dbReference>
<feature type="compositionally biased region" description="Polar residues" evidence="1">
    <location>
        <begin position="10"/>
        <end position="30"/>
    </location>
</feature>
<evidence type="ECO:0000256" key="1">
    <source>
        <dbReference type="SAM" id="MobiDB-lite"/>
    </source>
</evidence>
<evidence type="ECO:0000313" key="4">
    <source>
        <dbReference type="Proteomes" id="UP001280581"/>
    </source>
</evidence>
<keyword evidence="4" id="KW-1185">Reference proteome</keyword>
<dbReference type="EMBL" id="WVTA01000018">
    <property type="protein sequence ID" value="KAK3197581.1"/>
    <property type="molecule type" value="Genomic_DNA"/>
</dbReference>
<proteinExistence type="predicted"/>
<gene>
    <name evidence="3" type="ORF">GRF29_216g603878</name>
</gene>
<sequence length="671" mass="75791">MGLFSRSKKNSNAPTSAGTSVKTTPIQATSLDPRVVNQLKKHPTGFYKGAQKGASGAPIASKVYWNTIPSTPCPDIQQHSIFDIDMSDVERYDSRDNRNQNERKPTHTLGRIYGADFKKPDAVRAVGPSPDYALIRSWLKDCNKEHRQCIADGSTDKLKSITLIDVRNQRLVSYKPGLQYVALSYVWGRGVPIPKRIPGQPSSLPNNISKTIRHAMVVADNIEVPFLWADAVCINQHSPQEKEQQLPLMDYIYEQAFATVVSLGDSANIGISGLEGGPPRHPQLAVEFGPQKFLARCPTLQSEVRNSTWSTRGWTYQEGLFSRRCIFFTQHQVYFHCNGVVCTEDSPKVTRIEEPKDGRWPSAKDNGYRTPDVRFVQESSLSRSHMEMILQKQGIMPLYAEFLRHYIHRAVSFDKDAINAFGAVLARFKRDYLPKGFLYGLPQECFADSLLWSAYRVSRRRDEKGHLVFPSWSWAGWKPGNGGSIHYNLMYSEGTPVNMPLQIVHERVQLRIARPTTAKALGLGLELQRHWDSYRLQSQYPIPVTRGPSSSSETALYIDGPIMTLPVTCDYEAHTVHFATPANFSRTVQQIFPPVSTSNNTTPENRHFLILKSTHNQGMGHPNVMMWVMLLKWEEGNAVASRAALMTIQINQDLGSFWKFAGVHRRAFWLV</sequence>
<feature type="region of interest" description="Disordered" evidence="1">
    <location>
        <begin position="1"/>
        <end position="33"/>
    </location>
</feature>
<dbReference type="AlphaFoldDB" id="A0AAN6LLN0"/>